<feature type="non-terminal residue" evidence="1">
    <location>
        <position position="170"/>
    </location>
</feature>
<gene>
    <name evidence="1" type="ORF">S01H4_08520</name>
</gene>
<protein>
    <submittedName>
        <fullName evidence="1">Uncharacterized protein</fullName>
    </submittedName>
</protein>
<organism evidence="1">
    <name type="scientific">marine sediment metagenome</name>
    <dbReference type="NCBI Taxonomy" id="412755"/>
    <lineage>
        <taxon>unclassified sequences</taxon>
        <taxon>metagenomes</taxon>
        <taxon>ecological metagenomes</taxon>
    </lineage>
</organism>
<comment type="caution">
    <text evidence="1">The sequence shown here is derived from an EMBL/GenBank/DDBJ whole genome shotgun (WGS) entry which is preliminary data.</text>
</comment>
<reference evidence="1" key="1">
    <citation type="journal article" date="2014" name="Front. Microbiol.">
        <title>High frequency of phylogenetically diverse reductive dehalogenase-homologous genes in deep subseafloor sedimentary metagenomes.</title>
        <authorList>
            <person name="Kawai M."/>
            <person name="Futagami T."/>
            <person name="Toyoda A."/>
            <person name="Takaki Y."/>
            <person name="Nishi S."/>
            <person name="Hori S."/>
            <person name="Arai W."/>
            <person name="Tsubouchi T."/>
            <person name="Morono Y."/>
            <person name="Uchiyama I."/>
            <person name="Ito T."/>
            <person name="Fujiyama A."/>
            <person name="Inagaki F."/>
            <person name="Takami H."/>
        </authorList>
    </citation>
    <scope>NUCLEOTIDE SEQUENCE</scope>
    <source>
        <strain evidence="1">Expedition CK06-06</strain>
    </source>
</reference>
<name>X1AC20_9ZZZZ</name>
<dbReference type="AlphaFoldDB" id="X1AC20"/>
<accession>X1AC20</accession>
<proteinExistence type="predicted"/>
<dbReference type="EMBL" id="BART01002934">
    <property type="protein sequence ID" value="GAG70258.1"/>
    <property type="molecule type" value="Genomic_DNA"/>
</dbReference>
<sequence length="170" mass="18935">MAVGTIANTFDYNPAHAIWHILNTMLGLPTSRMDSTSFLAAATTLYNEDRGISILFSKQDKAIDYIASILNHINGILYYGDDAKFHLILIRDDYIVGDLPIIGAAAITDEPKVVRGAWNTTENQVKVQYSQRLLYIDTRITQEAIEVLRPGAPFGRITQEAIEVLRKGIP</sequence>
<evidence type="ECO:0000313" key="1">
    <source>
        <dbReference type="EMBL" id="GAG70258.1"/>
    </source>
</evidence>